<evidence type="ECO:0000313" key="2">
    <source>
        <dbReference type="EMBL" id="CAA9499333.1"/>
    </source>
</evidence>
<feature type="compositionally biased region" description="Basic and acidic residues" evidence="1">
    <location>
        <begin position="160"/>
        <end position="175"/>
    </location>
</feature>
<dbReference type="AlphaFoldDB" id="A0A6J4SPI7"/>
<reference evidence="2" key="1">
    <citation type="submission" date="2020-02" db="EMBL/GenBank/DDBJ databases">
        <authorList>
            <person name="Meier V. D."/>
        </authorList>
    </citation>
    <scope>NUCLEOTIDE SEQUENCE</scope>
    <source>
        <strain evidence="2">AVDCRST_MAG05</strain>
    </source>
</reference>
<evidence type="ECO:0000256" key="1">
    <source>
        <dbReference type="SAM" id="MobiDB-lite"/>
    </source>
</evidence>
<feature type="non-terminal residue" evidence="2">
    <location>
        <position position="207"/>
    </location>
</feature>
<feature type="compositionally biased region" description="Basic residues" evidence="1">
    <location>
        <begin position="150"/>
        <end position="159"/>
    </location>
</feature>
<proteinExistence type="predicted"/>
<feature type="non-terminal residue" evidence="2">
    <location>
        <position position="1"/>
    </location>
</feature>
<feature type="compositionally biased region" description="Basic and acidic residues" evidence="1">
    <location>
        <begin position="194"/>
        <end position="207"/>
    </location>
</feature>
<dbReference type="EMBL" id="CADCVM010000249">
    <property type="protein sequence ID" value="CAA9499333.1"/>
    <property type="molecule type" value="Genomic_DNA"/>
</dbReference>
<name>A0A6J4SPI7_9ACTN</name>
<accession>A0A6J4SPI7</accession>
<gene>
    <name evidence="2" type="ORF">AVDCRST_MAG05-2341</name>
</gene>
<feature type="compositionally biased region" description="Basic residues" evidence="1">
    <location>
        <begin position="176"/>
        <end position="188"/>
    </location>
</feature>
<sequence length="207" mass="23133">DHRQRDSPARQPRRGTRYLARRARWADRAVGDGRRGLRLPGPVPAPGRPAERRLGSRAHAVLRLARGGAAGAGRGLCPTATAFRSFGAGRFSHRFRRHGPDAHGRPGAPVLPQRQRGHAGRAVAAYSHQLLVQRRLHPVWSRGLPGGHLAARRRRAARRRGPDRGVRAADRDRGRPYRRPRAFRRRPRLAGLRAVDRRGARPDVPRL</sequence>
<protein>
    <submittedName>
        <fullName evidence="2">Uncharacterized protein</fullName>
    </submittedName>
</protein>
<feature type="region of interest" description="Disordered" evidence="1">
    <location>
        <begin position="144"/>
        <end position="207"/>
    </location>
</feature>
<organism evidence="2">
    <name type="scientific">uncultured Rubrobacteraceae bacterium</name>
    <dbReference type="NCBI Taxonomy" id="349277"/>
    <lineage>
        <taxon>Bacteria</taxon>
        <taxon>Bacillati</taxon>
        <taxon>Actinomycetota</taxon>
        <taxon>Rubrobacteria</taxon>
        <taxon>Rubrobacterales</taxon>
        <taxon>Rubrobacteraceae</taxon>
        <taxon>environmental samples</taxon>
    </lineage>
</organism>